<protein>
    <submittedName>
        <fullName evidence="5">2-oxoacid:acceptor oxidoreductase subunit alpha</fullName>
    </submittedName>
</protein>
<dbReference type="InterPro" id="IPR050722">
    <property type="entry name" value="Pyruvate:ferred/Flavod_OxRd"/>
</dbReference>
<dbReference type="NCBIfam" id="TIGR03710">
    <property type="entry name" value="OAFO_sf"/>
    <property type="match status" value="1"/>
</dbReference>
<dbReference type="Gene3D" id="3.40.50.920">
    <property type="match status" value="1"/>
</dbReference>
<dbReference type="EMBL" id="JAHHQF010000097">
    <property type="protein sequence ID" value="MBT9283373.1"/>
    <property type="molecule type" value="Genomic_DNA"/>
</dbReference>
<dbReference type="Pfam" id="PF01558">
    <property type="entry name" value="POR"/>
    <property type="match status" value="1"/>
</dbReference>
<dbReference type="InterPro" id="IPR002869">
    <property type="entry name" value="Pyrv_flavodox_OxRed_cen"/>
</dbReference>
<accession>A0A947GHN6</accession>
<comment type="caution">
    <text evidence="5">The sequence shown here is derived from an EMBL/GenBank/DDBJ whole genome shotgun (WGS) entry which is preliminary data.</text>
</comment>
<dbReference type="Pfam" id="PF17147">
    <property type="entry name" value="PFOR_II"/>
    <property type="match status" value="1"/>
</dbReference>
<gene>
    <name evidence="5" type="ORF">KM312_12180</name>
</gene>
<dbReference type="InterPro" id="IPR009014">
    <property type="entry name" value="Transketo_C/PFOR_II"/>
</dbReference>
<dbReference type="GO" id="GO:0016903">
    <property type="term" value="F:oxidoreductase activity, acting on the aldehyde or oxo group of donors"/>
    <property type="evidence" value="ECO:0007669"/>
    <property type="project" value="InterPro"/>
</dbReference>
<dbReference type="FunFam" id="3.40.50.970:FF:000022">
    <property type="entry name" value="2-oxoglutarate ferredoxin oxidoreductase alpha subunit"/>
    <property type="match status" value="1"/>
</dbReference>
<sequence length="611" mass="67799">MQKVYQTRARSVLIHRTGKEAAGVETIRTLEWKVGGQQGEGIDSTGEIFARTLFRYGYYVTTYKQFMSRIKGGHTNYKLRATPYPTQHAGDFVDILLALDDETIPVNRHELRPGAIVIQEGKETAIREEDGYLLAVFPLKAIATELGNPLAKNMIALGMSGALVSLPVEEFYAFIEKQFEKKGEKVIASNKAAVDKGYALVREHLADRMKRLEPLPRSTERLYISGNEATAFGSFMAGCRFLSAYPITPASEIMEWMAAHLPAVGGTILQVEDEIAGITFAVGAAYAGARAMTSTSGPGMSLKTEALGMAAMSETPIVIVDSQRAGPSTGLPTKHEQSDLFHMLFATHGEIPRIVVYPSSIEDAFYVAAEAFNLAERYQTPVILALDLVLSMNRTTIPRIDAKRVPIDRGKIVTPEEAKKYGEFIFKRYRFTEDGISPRALPGNPYGVHTASSNEHGEDGYITEDPVIRTKIMQKRMEKVKTARLSRPFYVQDGEADVMLVGVGSARGVIEEVARRLREDDGVTVGGLFIQQLKPLPVEELRPYLAGKRMIITVENNYSGQLLQWLRQHFPIHDRSTAITQYDGNPFRVTRVAGEVKEVLDRVRRAQEAHA</sequence>
<evidence type="ECO:0000313" key="6">
    <source>
        <dbReference type="Proteomes" id="UP000748108"/>
    </source>
</evidence>
<feature type="domain" description="Pyruvate/ketoisovalerate oxidoreductase catalytic" evidence="2">
    <location>
        <begin position="39"/>
        <end position="199"/>
    </location>
</feature>
<dbReference type="CDD" id="cd07034">
    <property type="entry name" value="TPP_PYR_PFOR_IOR-alpha_like"/>
    <property type="match status" value="1"/>
</dbReference>
<feature type="domain" description="Pyruvate:ferredoxin oxidoreductase core" evidence="4">
    <location>
        <begin position="496"/>
        <end position="589"/>
    </location>
</feature>
<dbReference type="InterPro" id="IPR019752">
    <property type="entry name" value="Pyrv/ketoisovalerate_OxRed_cat"/>
</dbReference>
<dbReference type="AlphaFoldDB" id="A0A947GHN6"/>
<evidence type="ECO:0000259" key="2">
    <source>
        <dbReference type="Pfam" id="PF01558"/>
    </source>
</evidence>
<keyword evidence="1" id="KW-0560">Oxidoreductase</keyword>
<dbReference type="PANTHER" id="PTHR32154:SF20">
    <property type="entry name" value="2-OXOGLUTARATE OXIDOREDUCTASE SUBUNIT KORA"/>
    <property type="match status" value="1"/>
</dbReference>
<dbReference type="InterPro" id="IPR002880">
    <property type="entry name" value="Pyrv_Fd/Flavodoxin_OxRdtase_N"/>
</dbReference>
<evidence type="ECO:0000313" key="5">
    <source>
        <dbReference type="EMBL" id="MBT9283373.1"/>
    </source>
</evidence>
<reference evidence="5" key="1">
    <citation type="journal article" date="2021" name="Microbiology">
        <title>Metagenomic Analysis of the Microbial Community in the Underground Coal Fire Area (Kemerovo Region, Russia) Revealed Predominance of Thermophilic Members of the Phyla Deinococcus-thermus, Aquificae, and Firmicutes.</title>
        <authorList>
            <person name="Kadnikov V."/>
            <person name="Mardanov A.V."/>
            <person name="Beletsky A.V."/>
            <person name="Karnachuk O.V."/>
            <person name="Ravin N.V."/>
        </authorList>
    </citation>
    <scope>NUCLEOTIDE SEQUENCE</scope>
    <source>
        <strain evidence="5">RBS10-49</strain>
    </source>
</reference>
<evidence type="ECO:0000256" key="1">
    <source>
        <dbReference type="ARBA" id="ARBA00023002"/>
    </source>
</evidence>
<dbReference type="SUPFAM" id="SSF52518">
    <property type="entry name" value="Thiamin diphosphate-binding fold (THDP-binding)"/>
    <property type="match status" value="1"/>
</dbReference>
<dbReference type="InterPro" id="IPR029061">
    <property type="entry name" value="THDP-binding"/>
</dbReference>
<dbReference type="Proteomes" id="UP000748108">
    <property type="component" value="Unassembled WGS sequence"/>
</dbReference>
<dbReference type="SUPFAM" id="SSF53323">
    <property type="entry name" value="Pyruvate-ferredoxin oxidoreductase, PFOR, domain III"/>
    <property type="match status" value="1"/>
</dbReference>
<dbReference type="InterPro" id="IPR033412">
    <property type="entry name" value="PFOR_II"/>
</dbReference>
<evidence type="ECO:0000259" key="3">
    <source>
        <dbReference type="Pfam" id="PF01855"/>
    </source>
</evidence>
<name>A0A947GHN6_HYDSH</name>
<dbReference type="SUPFAM" id="SSF52922">
    <property type="entry name" value="TK C-terminal domain-like"/>
    <property type="match status" value="1"/>
</dbReference>
<dbReference type="Pfam" id="PF01855">
    <property type="entry name" value="POR_N"/>
    <property type="match status" value="1"/>
</dbReference>
<organism evidence="5 6">
    <name type="scientific">Hydrogenibacillus schlegelii</name>
    <name type="common">Bacillus schlegelii</name>
    <dbReference type="NCBI Taxonomy" id="1484"/>
    <lineage>
        <taxon>Bacteria</taxon>
        <taxon>Bacillati</taxon>
        <taxon>Bacillota</taxon>
        <taxon>Bacilli</taxon>
        <taxon>Bacillales</taxon>
        <taxon>Bacillales Family X. Incertae Sedis</taxon>
        <taxon>Hydrogenibacillus</taxon>
    </lineage>
</organism>
<proteinExistence type="predicted"/>
<dbReference type="Gene3D" id="3.40.50.970">
    <property type="match status" value="1"/>
</dbReference>
<evidence type="ECO:0000259" key="4">
    <source>
        <dbReference type="Pfam" id="PF17147"/>
    </source>
</evidence>
<dbReference type="Gene3D" id="3.40.920.10">
    <property type="entry name" value="Pyruvate-ferredoxin oxidoreductase, PFOR, domain III"/>
    <property type="match status" value="1"/>
</dbReference>
<feature type="domain" description="Pyruvate flavodoxin/ferredoxin oxidoreductase pyrimidine binding" evidence="3">
    <location>
        <begin position="235"/>
        <end position="467"/>
    </location>
</feature>
<dbReference type="GO" id="GO:0006979">
    <property type="term" value="P:response to oxidative stress"/>
    <property type="evidence" value="ECO:0007669"/>
    <property type="project" value="TreeGrafter"/>
</dbReference>
<dbReference type="InterPro" id="IPR022367">
    <property type="entry name" value="2-oxoacid/accept_OxRdtase_asu"/>
</dbReference>
<dbReference type="PANTHER" id="PTHR32154">
    <property type="entry name" value="PYRUVATE-FLAVODOXIN OXIDOREDUCTASE-RELATED"/>
    <property type="match status" value="1"/>
</dbReference>